<reference evidence="4 5" key="1">
    <citation type="journal article" date="2019" name="BMC Genomics">
        <title>New insights from Opisthorchis felineus genome: update on genomics of the epidemiologically important liver flukes.</title>
        <authorList>
            <person name="Ershov N.I."/>
            <person name="Mordvinov V.A."/>
            <person name="Prokhortchouk E.B."/>
            <person name="Pakharukova M.Y."/>
            <person name="Gunbin K.V."/>
            <person name="Ustyantsev K."/>
            <person name="Genaev M.A."/>
            <person name="Blinov A.G."/>
            <person name="Mazur A."/>
            <person name="Boulygina E."/>
            <person name="Tsygankova S."/>
            <person name="Khrameeva E."/>
            <person name="Chekanov N."/>
            <person name="Fan G."/>
            <person name="Xiao A."/>
            <person name="Zhang H."/>
            <person name="Xu X."/>
            <person name="Yang H."/>
            <person name="Solovyev V."/>
            <person name="Lee S.M."/>
            <person name="Liu X."/>
            <person name="Afonnikov D.A."/>
            <person name="Skryabin K.G."/>
        </authorList>
    </citation>
    <scope>NUCLEOTIDE SEQUENCE [LARGE SCALE GENOMIC DNA]</scope>
    <source>
        <strain evidence="4">AK-0245</strain>
        <tissue evidence="4">Whole organism</tissue>
    </source>
</reference>
<feature type="repeat" description="ANK" evidence="2">
    <location>
        <begin position="162"/>
        <end position="194"/>
    </location>
</feature>
<feature type="compositionally biased region" description="Polar residues" evidence="3">
    <location>
        <begin position="499"/>
        <end position="509"/>
    </location>
</feature>
<dbReference type="EMBL" id="SJOL01004789">
    <property type="protein sequence ID" value="TGZ71226.1"/>
    <property type="molecule type" value="Genomic_DNA"/>
</dbReference>
<feature type="compositionally biased region" description="Polar residues" evidence="3">
    <location>
        <begin position="654"/>
        <end position="663"/>
    </location>
</feature>
<keyword evidence="2" id="KW-0040">ANK repeat</keyword>
<dbReference type="InterPro" id="IPR036770">
    <property type="entry name" value="Ankyrin_rpt-contain_sf"/>
</dbReference>
<feature type="compositionally biased region" description="Polar residues" evidence="3">
    <location>
        <begin position="531"/>
        <end position="557"/>
    </location>
</feature>
<dbReference type="PROSITE" id="PS50088">
    <property type="entry name" value="ANK_REPEAT"/>
    <property type="match status" value="1"/>
</dbReference>
<evidence type="ECO:0000256" key="3">
    <source>
        <dbReference type="SAM" id="MobiDB-lite"/>
    </source>
</evidence>
<dbReference type="GO" id="GO:0019208">
    <property type="term" value="F:phosphatase regulator activity"/>
    <property type="evidence" value="ECO:0007669"/>
    <property type="project" value="TreeGrafter"/>
</dbReference>
<feature type="region of interest" description="Disordered" evidence="3">
    <location>
        <begin position="1"/>
        <end position="24"/>
    </location>
</feature>
<feature type="compositionally biased region" description="Low complexity" evidence="3">
    <location>
        <begin position="485"/>
        <end position="495"/>
    </location>
</feature>
<feature type="region of interest" description="Disordered" evidence="3">
    <location>
        <begin position="306"/>
        <end position="728"/>
    </location>
</feature>
<dbReference type="InterPro" id="IPR002110">
    <property type="entry name" value="Ankyrin_rpt"/>
</dbReference>
<dbReference type="GO" id="GO:0004857">
    <property type="term" value="F:enzyme inhibitor activity"/>
    <property type="evidence" value="ECO:0007669"/>
    <property type="project" value="TreeGrafter"/>
</dbReference>
<dbReference type="PANTHER" id="PTHR24179:SF29">
    <property type="entry name" value="LD46604P"/>
    <property type="match status" value="1"/>
</dbReference>
<feature type="compositionally biased region" description="Polar residues" evidence="3">
    <location>
        <begin position="331"/>
        <end position="341"/>
    </location>
</feature>
<dbReference type="Pfam" id="PF12796">
    <property type="entry name" value="Ank_2"/>
    <property type="match status" value="1"/>
</dbReference>
<name>A0A4S2M500_OPIFE</name>
<dbReference type="PRINTS" id="PR01415">
    <property type="entry name" value="ANKYRIN"/>
</dbReference>
<keyword evidence="5" id="KW-1185">Reference proteome</keyword>
<dbReference type="PANTHER" id="PTHR24179">
    <property type="entry name" value="PROTEIN PHOSPHATASE 1 REGULATORY SUBUNIT 12"/>
    <property type="match status" value="1"/>
</dbReference>
<evidence type="ECO:0000256" key="2">
    <source>
        <dbReference type="PROSITE-ProRule" id="PRU00023"/>
    </source>
</evidence>
<dbReference type="SUPFAM" id="SSF48403">
    <property type="entry name" value="Ankyrin repeat"/>
    <property type="match status" value="1"/>
</dbReference>
<feature type="compositionally biased region" description="Polar residues" evidence="3">
    <location>
        <begin position="578"/>
        <end position="616"/>
    </location>
</feature>
<proteinExistence type="predicted"/>
<gene>
    <name evidence="4" type="ORF">CRM22_002763</name>
</gene>
<keyword evidence="1" id="KW-0677">Repeat</keyword>
<dbReference type="STRING" id="147828.A0A4S2M500"/>
<sequence length="809" mass="90117">MDGSSSFEMNGSIAPEAPQTRVPDLERIRNARNKRKLQLKDWHQYDRKMMREAEKLQRKGLNPPSERGFYRAGHSVKFPPSLIFLEAAARGDLDEVRKLLSNGVCPDVANEDGLTALHQQAYRFTAEESAELKKTHCCIDNTPEMCRLLLRFGANPNARDSEGWTPLHAAATCHHTDLCAILIANGADLLAMNTDGNMPYECCVSGPTLNLIETEMDRRGITQEELDDLHRLPECKMLADMEEMYKAGADFNQLDQQGAAMLEIIEVLVNFGADIMAETTSGETVFDICEDLEIHSRLIELKQEMERKQTQQLDSLSRTDRPRELVRRRSSTNPRSASIRRTSMREKKMISWKEAKQEAEMRGITPINLVEGETPENDAEQVKQRQQQEPIQLPVDVNFERRVTSPLTVGISNDKSKPDATSSVIHSSSPSTQPSSAGCVSSPQTKRVTALTSPPLPPGSGRLSNGVTSPVSGRPPSRTQDRNSTESSCTTSNTELMSRKSNGLSSPVIRSQRIEENGEYPSCNEERTLRTRPNSDNSLDSTDVSNASETTCETTTVIEKGPVPVPRRPLTRKRLGQGNASSSYGKTDNSSNQEISPTSANPRQKDYTTSCSSSGTDDPEVDLDPSPVAMPRKLSTRKRATGSMQRKDERRSRPQPTEGTTNNEVEKRTPSQPKMRDRRTHSVAGRLLPTKPPNQSLPVGSLKRSKSVDSSTRRSSRLKPGYPEGTLGVCAHTDANSDSQRPFHEERQDPIARLRLQGRFIPSSGNSNFYTNTKQPTLHTARRIVPRKPREHIDHTRQSAEKRSYCCCS</sequence>
<feature type="compositionally biased region" description="Low complexity" evidence="3">
    <location>
        <begin position="422"/>
        <end position="436"/>
    </location>
</feature>
<dbReference type="PROSITE" id="PS50297">
    <property type="entry name" value="ANK_REP_REGION"/>
    <property type="match status" value="1"/>
</dbReference>
<protein>
    <submittedName>
        <fullName evidence="4">Uncharacterized protein</fullName>
    </submittedName>
</protein>
<feature type="compositionally biased region" description="Basic and acidic residues" evidence="3">
    <location>
        <begin position="317"/>
        <end position="327"/>
    </location>
</feature>
<feature type="compositionally biased region" description="Basic and acidic residues" evidence="3">
    <location>
        <begin position="343"/>
        <end position="361"/>
    </location>
</feature>
<dbReference type="Gene3D" id="1.25.40.20">
    <property type="entry name" value="Ankyrin repeat-containing domain"/>
    <property type="match status" value="1"/>
</dbReference>
<dbReference type="AlphaFoldDB" id="A0A4S2M500"/>
<dbReference type="OrthoDB" id="19014at2759"/>
<evidence type="ECO:0000313" key="4">
    <source>
        <dbReference type="EMBL" id="TGZ71226.1"/>
    </source>
</evidence>
<dbReference type="Proteomes" id="UP000308267">
    <property type="component" value="Unassembled WGS sequence"/>
</dbReference>
<evidence type="ECO:0000313" key="5">
    <source>
        <dbReference type="Proteomes" id="UP000308267"/>
    </source>
</evidence>
<dbReference type="EMBL" id="SJOL01004789">
    <property type="protein sequence ID" value="TGZ71225.1"/>
    <property type="molecule type" value="Genomic_DNA"/>
</dbReference>
<dbReference type="InterPro" id="IPR051226">
    <property type="entry name" value="PP1_Regulatory_Subunit"/>
</dbReference>
<dbReference type="SMART" id="SM00248">
    <property type="entry name" value="ANK"/>
    <property type="match status" value="2"/>
</dbReference>
<accession>A0A4S2M500</accession>
<organism evidence="4 5">
    <name type="scientific">Opisthorchis felineus</name>
    <dbReference type="NCBI Taxonomy" id="147828"/>
    <lineage>
        <taxon>Eukaryota</taxon>
        <taxon>Metazoa</taxon>
        <taxon>Spiralia</taxon>
        <taxon>Lophotrochozoa</taxon>
        <taxon>Platyhelminthes</taxon>
        <taxon>Trematoda</taxon>
        <taxon>Digenea</taxon>
        <taxon>Opisthorchiida</taxon>
        <taxon>Opisthorchiata</taxon>
        <taxon>Opisthorchiidae</taxon>
        <taxon>Opisthorchis</taxon>
    </lineage>
</organism>
<comment type="caution">
    <text evidence="4">The sequence shown here is derived from an EMBL/GenBank/DDBJ whole genome shotgun (WGS) entry which is preliminary data.</text>
</comment>
<feature type="compositionally biased region" description="Polar residues" evidence="3">
    <location>
        <begin position="438"/>
        <end position="447"/>
    </location>
</feature>
<evidence type="ECO:0000256" key="1">
    <source>
        <dbReference type="ARBA" id="ARBA00022737"/>
    </source>
</evidence>
<dbReference type="GO" id="GO:0005737">
    <property type="term" value="C:cytoplasm"/>
    <property type="evidence" value="ECO:0007669"/>
    <property type="project" value="TreeGrafter"/>
</dbReference>